<evidence type="ECO:0000313" key="1">
    <source>
        <dbReference type="EMBL" id="EEG51017.1"/>
    </source>
</evidence>
<dbReference type="AlphaFoldDB" id="C0CGW1"/>
<dbReference type="HOGENOM" id="CLU_2932071_0_0_9"/>
<keyword evidence="2" id="KW-1185">Reference proteome</keyword>
<proteinExistence type="predicted"/>
<reference evidence="1 2" key="2">
    <citation type="submission" date="2009-02" db="EMBL/GenBank/DDBJ databases">
        <title>Draft genome sequence of Blautia hydrogenotrophica DSM 10507 (Ruminococcus hydrogenotrophicus DSM 10507).</title>
        <authorList>
            <person name="Sudarsanam P."/>
            <person name="Ley R."/>
            <person name="Guruge J."/>
            <person name="Turnbaugh P.J."/>
            <person name="Mahowald M."/>
            <person name="Liep D."/>
            <person name="Gordon J."/>
        </authorList>
    </citation>
    <scope>NUCLEOTIDE SEQUENCE [LARGE SCALE GENOMIC DNA]</scope>
    <source>
        <strain evidence="2">DSM 10507 / JCM 14656 / S5a33</strain>
    </source>
</reference>
<reference evidence="1 2" key="1">
    <citation type="submission" date="2009-01" db="EMBL/GenBank/DDBJ databases">
        <authorList>
            <person name="Fulton L."/>
            <person name="Clifton S."/>
            <person name="Fulton B."/>
            <person name="Xu J."/>
            <person name="Minx P."/>
            <person name="Pepin K.H."/>
            <person name="Johnson M."/>
            <person name="Bhonagiri V."/>
            <person name="Nash W.E."/>
            <person name="Mardis E.R."/>
            <person name="Wilson R.K."/>
        </authorList>
    </citation>
    <scope>NUCLEOTIDE SEQUENCE [LARGE SCALE GENOMIC DNA]</scope>
    <source>
        <strain evidence="2">DSM 10507 / JCM 14656 / S5a33</strain>
    </source>
</reference>
<comment type="caution">
    <text evidence="1">The sequence shown here is derived from an EMBL/GenBank/DDBJ whole genome shotgun (WGS) entry which is preliminary data.</text>
</comment>
<organism evidence="1 2">
    <name type="scientific">Blautia hydrogenotrophica (strain DSM 10507 / JCM 14656 / S5a33)</name>
    <name type="common">Ruminococcus hydrogenotrophicus</name>
    <dbReference type="NCBI Taxonomy" id="476272"/>
    <lineage>
        <taxon>Bacteria</taxon>
        <taxon>Bacillati</taxon>
        <taxon>Bacillota</taxon>
        <taxon>Clostridia</taxon>
        <taxon>Lachnospirales</taxon>
        <taxon>Lachnospiraceae</taxon>
        <taxon>Blautia</taxon>
    </lineage>
</organism>
<gene>
    <name evidence="1" type="ORF">RUMHYD_00074</name>
</gene>
<dbReference type="PATRIC" id="fig|476272.21.peg.3080"/>
<dbReference type="Proteomes" id="UP000003100">
    <property type="component" value="Unassembled WGS sequence"/>
</dbReference>
<protein>
    <submittedName>
        <fullName evidence="1">Uncharacterized protein</fullName>
    </submittedName>
</protein>
<name>C0CGW1_BLAHS</name>
<accession>C0CGW1</accession>
<evidence type="ECO:0000313" key="2">
    <source>
        <dbReference type="Proteomes" id="UP000003100"/>
    </source>
</evidence>
<sequence>MKTDILLVCGKNIKRKDGVRVNCPSFLFLGRYLSCGGAQNGAMPSRLKGKENGSGLVYFI</sequence>
<dbReference type="EMBL" id="ACBZ01000002">
    <property type="protein sequence ID" value="EEG51017.1"/>
    <property type="molecule type" value="Genomic_DNA"/>
</dbReference>